<evidence type="ECO:0000313" key="4">
    <source>
        <dbReference type="EMBL" id="MCW5321273.1"/>
    </source>
</evidence>
<dbReference type="Gene3D" id="3.40.50.300">
    <property type="entry name" value="P-loop containing nucleotide triphosphate hydrolases"/>
    <property type="match status" value="1"/>
</dbReference>
<dbReference type="InterPro" id="IPR027417">
    <property type="entry name" value="P-loop_NTPase"/>
</dbReference>
<comment type="caution">
    <text evidence="4">The sequence shown here is derived from an EMBL/GenBank/DDBJ whole genome shotgun (WGS) entry which is preliminary data.</text>
</comment>
<evidence type="ECO:0000256" key="1">
    <source>
        <dbReference type="ARBA" id="ARBA00022741"/>
    </source>
</evidence>
<proteinExistence type="predicted"/>
<evidence type="ECO:0000256" key="2">
    <source>
        <dbReference type="ARBA" id="ARBA00022840"/>
    </source>
</evidence>
<keyword evidence="1" id="KW-0547">Nucleotide-binding</keyword>
<name>A0ABT3KSH9_9BURK</name>
<dbReference type="Proteomes" id="UP001208935">
    <property type="component" value="Unassembled WGS sequence"/>
</dbReference>
<protein>
    <submittedName>
        <fullName evidence="4">AAA family ATPase</fullName>
    </submittedName>
</protein>
<accession>A0ABT3KSH9</accession>
<evidence type="ECO:0000259" key="3">
    <source>
        <dbReference type="Pfam" id="PF06414"/>
    </source>
</evidence>
<dbReference type="Pfam" id="PF06414">
    <property type="entry name" value="Zeta_toxin"/>
    <property type="match status" value="1"/>
</dbReference>
<gene>
    <name evidence="4" type="ORF">D5039_08910</name>
</gene>
<reference evidence="5" key="1">
    <citation type="submission" date="2023-07" db="EMBL/GenBank/DDBJ databases">
        <title>Verminephrobacter genomes.</title>
        <authorList>
            <person name="Lund M.B."/>
        </authorList>
    </citation>
    <scope>NUCLEOTIDE SEQUENCE [LARGE SCALE GENOMIC DNA]</scope>
    <source>
        <strain evidence="5">AtM5-05</strain>
    </source>
</reference>
<dbReference type="SUPFAM" id="SSF52540">
    <property type="entry name" value="P-loop containing nucleoside triphosphate hydrolases"/>
    <property type="match status" value="1"/>
</dbReference>
<sequence>MTKPRPTLIVVAGPNGSGKTSLTTEVLQHQWIEGCIYINPDNIARDVFGDWNSLESVMAAAKYAEAERERCLHERESMAFESVLSAPDKIDFIQRAKDAGYFVRIFFVGTDHPSINAARVSLRVMEGGHDVPISKIISRYSKSIANCAAAAAFVDRAYIYDNSVDGEEPRLLFRTVEGEIVKVYNAIHGWAQFIVETLPHGQEPSHAQECDHGVD</sequence>
<evidence type="ECO:0000313" key="5">
    <source>
        <dbReference type="Proteomes" id="UP001208935"/>
    </source>
</evidence>
<organism evidence="4 5">
    <name type="scientific">Verminephrobacter aporrectodeae subsp. tuberculatae</name>
    <dbReference type="NCBI Taxonomy" id="1110392"/>
    <lineage>
        <taxon>Bacteria</taxon>
        <taxon>Pseudomonadati</taxon>
        <taxon>Pseudomonadota</taxon>
        <taxon>Betaproteobacteria</taxon>
        <taxon>Burkholderiales</taxon>
        <taxon>Comamonadaceae</taxon>
        <taxon>Verminephrobacter</taxon>
    </lineage>
</organism>
<feature type="domain" description="Zeta toxin" evidence="3">
    <location>
        <begin position="3"/>
        <end position="162"/>
    </location>
</feature>
<keyword evidence="5" id="KW-1185">Reference proteome</keyword>
<dbReference type="PANTHER" id="PTHR39206">
    <property type="entry name" value="SLL8004 PROTEIN"/>
    <property type="match status" value="1"/>
</dbReference>
<dbReference type="PANTHER" id="PTHR39206:SF1">
    <property type="entry name" value="SLL8004 PROTEIN"/>
    <property type="match status" value="1"/>
</dbReference>
<keyword evidence="2" id="KW-0067">ATP-binding</keyword>
<dbReference type="RefSeq" id="WP_265258636.1">
    <property type="nucleotide sequence ID" value="NZ_QZCV01000002.1"/>
</dbReference>
<dbReference type="EMBL" id="QZCW01000002">
    <property type="protein sequence ID" value="MCW5321273.1"/>
    <property type="molecule type" value="Genomic_DNA"/>
</dbReference>
<dbReference type="InterPro" id="IPR010488">
    <property type="entry name" value="Zeta_toxin_domain"/>
</dbReference>